<feature type="compositionally biased region" description="Low complexity" evidence="2">
    <location>
        <begin position="150"/>
        <end position="161"/>
    </location>
</feature>
<sequence length="517" mass="55782">MDGKNTAEQPKRRACDECRGRKLACSKELDGCARCKREGIKCVYSPQKRMGRPKKHRPAEPEERAEASEPQRPLPDVPGPAAIPPALATAPAAPGTIPMSDPQTFIFPDFNFDSTFGMDLDLSFLDMNNMDMNFFDIVDTNSQFLPDATQTSLDQQQLPQPQTQPPPLPQNQHTPTAQKPPNAHRGFWPMAGFADINWDEPANDIAPTPRAPNPEVSCEDIAQIIQLDLSDSLPSLSPPSSGSSSSHASPQSEPVSAAAAAASSSNATTPSSVGTTSTTSNTSQTCCCLSTLLQALTSLQTLPTEVGPALMVTRTATRAAHDAILCPVCSDPPLDLCNQAASIQAMQNMMVLSALLPSLSNAYTRVLDMVDAAAAEADRARHKMRFTVAGYGGLWGWMARMDPVKCKNKEKLEGAVLDPMLWRLTVRALLKVDVYGIDECTPGVEGMEDAHQPGLKTIISLVVERSKKRHEALDALVKAGLIERPAGYKPPEERTEKPACLKIIDLAKQSVESLVIP</sequence>
<accession>A0ABR3VIE8</accession>
<name>A0ABR3VIE8_HUMIN</name>
<feature type="compositionally biased region" description="Pro residues" evidence="2">
    <location>
        <begin position="72"/>
        <end position="82"/>
    </location>
</feature>
<dbReference type="InterPro" id="IPR050797">
    <property type="entry name" value="Carb_Metab_Trans_Reg"/>
</dbReference>
<keyword evidence="5" id="KW-1185">Reference proteome</keyword>
<reference evidence="4 5" key="1">
    <citation type="journal article" date="2024" name="Commun. Biol.">
        <title>Comparative genomic analysis of thermophilic fungi reveals convergent evolutionary adaptations and gene losses.</title>
        <authorList>
            <person name="Steindorff A.S."/>
            <person name="Aguilar-Pontes M.V."/>
            <person name="Robinson A.J."/>
            <person name="Andreopoulos B."/>
            <person name="LaButti K."/>
            <person name="Kuo A."/>
            <person name="Mondo S."/>
            <person name="Riley R."/>
            <person name="Otillar R."/>
            <person name="Haridas S."/>
            <person name="Lipzen A."/>
            <person name="Grimwood J."/>
            <person name="Schmutz J."/>
            <person name="Clum A."/>
            <person name="Reid I.D."/>
            <person name="Moisan M.C."/>
            <person name="Butler G."/>
            <person name="Nguyen T.T.M."/>
            <person name="Dewar K."/>
            <person name="Conant G."/>
            <person name="Drula E."/>
            <person name="Henrissat B."/>
            <person name="Hansel C."/>
            <person name="Singer S."/>
            <person name="Hutchinson M.I."/>
            <person name="de Vries R.P."/>
            <person name="Natvig D.O."/>
            <person name="Powell A.J."/>
            <person name="Tsang A."/>
            <person name="Grigoriev I.V."/>
        </authorList>
    </citation>
    <scope>NUCLEOTIDE SEQUENCE [LARGE SCALE GENOMIC DNA]</scope>
    <source>
        <strain evidence="4 5">CBS 620.91</strain>
    </source>
</reference>
<dbReference type="Pfam" id="PF00172">
    <property type="entry name" value="Zn_clus"/>
    <property type="match status" value="1"/>
</dbReference>
<dbReference type="InterPro" id="IPR036864">
    <property type="entry name" value="Zn2-C6_fun-type_DNA-bd_sf"/>
</dbReference>
<dbReference type="PROSITE" id="PS50048">
    <property type="entry name" value="ZN2_CY6_FUNGAL_2"/>
    <property type="match status" value="1"/>
</dbReference>
<feature type="domain" description="Zn(2)-C6 fungal-type" evidence="3">
    <location>
        <begin position="14"/>
        <end position="44"/>
    </location>
</feature>
<evidence type="ECO:0000313" key="5">
    <source>
        <dbReference type="Proteomes" id="UP001583172"/>
    </source>
</evidence>
<protein>
    <recommendedName>
        <fullName evidence="3">Zn(2)-C6 fungal-type domain-containing protein</fullName>
    </recommendedName>
</protein>
<feature type="region of interest" description="Disordered" evidence="2">
    <location>
        <begin position="150"/>
        <end position="189"/>
    </location>
</feature>
<evidence type="ECO:0000256" key="1">
    <source>
        <dbReference type="ARBA" id="ARBA00023242"/>
    </source>
</evidence>
<feature type="region of interest" description="Disordered" evidence="2">
    <location>
        <begin position="46"/>
        <end position="82"/>
    </location>
</feature>
<evidence type="ECO:0000313" key="4">
    <source>
        <dbReference type="EMBL" id="KAL1841113.1"/>
    </source>
</evidence>
<dbReference type="EMBL" id="JAZGSY010000086">
    <property type="protein sequence ID" value="KAL1841113.1"/>
    <property type="molecule type" value="Genomic_DNA"/>
</dbReference>
<dbReference type="SMART" id="SM00066">
    <property type="entry name" value="GAL4"/>
    <property type="match status" value="1"/>
</dbReference>
<dbReference type="Proteomes" id="UP001583172">
    <property type="component" value="Unassembled WGS sequence"/>
</dbReference>
<dbReference type="SUPFAM" id="SSF57701">
    <property type="entry name" value="Zn2/Cys6 DNA-binding domain"/>
    <property type="match status" value="1"/>
</dbReference>
<dbReference type="Gene3D" id="4.10.240.10">
    <property type="entry name" value="Zn(2)-C6 fungal-type DNA-binding domain"/>
    <property type="match status" value="1"/>
</dbReference>
<evidence type="ECO:0000256" key="2">
    <source>
        <dbReference type="SAM" id="MobiDB-lite"/>
    </source>
</evidence>
<proteinExistence type="predicted"/>
<feature type="compositionally biased region" description="Basic and acidic residues" evidence="2">
    <location>
        <begin position="58"/>
        <end position="69"/>
    </location>
</feature>
<dbReference type="PROSITE" id="PS00463">
    <property type="entry name" value="ZN2_CY6_FUNGAL_1"/>
    <property type="match status" value="1"/>
</dbReference>
<keyword evidence="1" id="KW-0539">Nucleus</keyword>
<gene>
    <name evidence="4" type="ORF">VTJ49DRAFT_7391</name>
</gene>
<dbReference type="CDD" id="cd00067">
    <property type="entry name" value="GAL4"/>
    <property type="match status" value="1"/>
</dbReference>
<dbReference type="InterPro" id="IPR001138">
    <property type="entry name" value="Zn2Cys6_DnaBD"/>
</dbReference>
<dbReference type="PANTHER" id="PTHR31668">
    <property type="entry name" value="GLUCOSE TRANSPORT TRANSCRIPTION REGULATOR RGT1-RELATED-RELATED"/>
    <property type="match status" value="1"/>
</dbReference>
<feature type="region of interest" description="Disordered" evidence="2">
    <location>
        <begin position="231"/>
        <end position="283"/>
    </location>
</feature>
<organism evidence="4 5">
    <name type="scientific">Humicola insolens</name>
    <name type="common">Soft-rot fungus</name>
    <dbReference type="NCBI Taxonomy" id="85995"/>
    <lineage>
        <taxon>Eukaryota</taxon>
        <taxon>Fungi</taxon>
        <taxon>Dikarya</taxon>
        <taxon>Ascomycota</taxon>
        <taxon>Pezizomycotina</taxon>
        <taxon>Sordariomycetes</taxon>
        <taxon>Sordariomycetidae</taxon>
        <taxon>Sordariales</taxon>
        <taxon>Chaetomiaceae</taxon>
        <taxon>Mycothermus</taxon>
    </lineage>
</organism>
<comment type="caution">
    <text evidence="4">The sequence shown here is derived from an EMBL/GenBank/DDBJ whole genome shotgun (WGS) entry which is preliminary data.</text>
</comment>
<evidence type="ECO:0000259" key="3">
    <source>
        <dbReference type="PROSITE" id="PS50048"/>
    </source>
</evidence>